<dbReference type="Gene3D" id="2.60.120.10">
    <property type="entry name" value="Jelly Rolls"/>
    <property type="match status" value="1"/>
</dbReference>
<evidence type="ECO:0008006" key="3">
    <source>
        <dbReference type="Google" id="ProtNLM"/>
    </source>
</evidence>
<dbReference type="Proteomes" id="UP000009328">
    <property type="component" value="Unassembled WGS sequence"/>
</dbReference>
<sequence>MPLTHVPKAKGYDVTPPKFSANSYLGETLASNSSDDQKIKAGFFKVIPGEPLVNTYSADEFKLITEVHNGTFHISDETGQSIDAKVGDVFLLDKGATITFEVKGGEDAYAHAFWVIRKA</sequence>
<organism evidence="1 2">
    <name type="scientific">Wickerhamomyces ciferrii (strain ATCC 14091 / BCRC 22168 / CBS 111 / JCM 3599 / NBRC 0793 / NRRL Y-1031 F-60-10)</name>
    <name type="common">Yeast</name>
    <name type="synonym">Pichia ciferrii</name>
    <dbReference type="NCBI Taxonomy" id="1206466"/>
    <lineage>
        <taxon>Eukaryota</taxon>
        <taxon>Fungi</taxon>
        <taxon>Dikarya</taxon>
        <taxon>Ascomycota</taxon>
        <taxon>Saccharomycotina</taxon>
        <taxon>Saccharomycetes</taxon>
        <taxon>Phaffomycetales</taxon>
        <taxon>Wickerhamomycetaceae</taxon>
        <taxon>Wickerhamomyces</taxon>
    </lineage>
</organism>
<keyword evidence="2" id="KW-1185">Reference proteome</keyword>
<dbReference type="STRING" id="1206466.K0KNC4"/>
<evidence type="ECO:0000313" key="1">
    <source>
        <dbReference type="EMBL" id="CCH46750.1"/>
    </source>
</evidence>
<evidence type="ECO:0000313" key="2">
    <source>
        <dbReference type="Proteomes" id="UP000009328"/>
    </source>
</evidence>
<accession>K0KNC4</accession>
<dbReference type="HOGENOM" id="CLU_141740_0_0_1"/>
<dbReference type="InterPro" id="IPR014710">
    <property type="entry name" value="RmlC-like_jellyroll"/>
</dbReference>
<dbReference type="AlphaFoldDB" id="K0KNC4"/>
<dbReference type="EMBL" id="CAIF01000267">
    <property type="protein sequence ID" value="CCH46750.1"/>
    <property type="molecule type" value="Genomic_DNA"/>
</dbReference>
<gene>
    <name evidence="1" type="ORF">BN7_6348</name>
</gene>
<dbReference type="SUPFAM" id="SSF51182">
    <property type="entry name" value="RmlC-like cupins"/>
    <property type="match status" value="1"/>
</dbReference>
<dbReference type="InterPro" id="IPR011051">
    <property type="entry name" value="RmlC_Cupin_sf"/>
</dbReference>
<name>K0KNC4_WICCF</name>
<proteinExistence type="predicted"/>
<dbReference type="InParanoid" id="K0KNC4"/>
<dbReference type="PANTHER" id="PTHR36169:SF1">
    <property type="entry name" value="ACETATE KINASE EUTQ"/>
    <property type="match status" value="1"/>
</dbReference>
<protein>
    <recommendedName>
        <fullName evidence="3">(S)-ureidoglycine aminohydrolase cupin domain-containing protein</fullName>
    </recommendedName>
</protein>
<comment type="caution">
    <text evidence="1">The sequence shown here is derived from an EMBL/GenBank/DDBJ whole genome shotgun (WGS) entry which is preliminary data.</text>
</comment>
<dbReference type="PANTHER" id="PTHR36169">
    <property type="entry name" value="ETHANOLAMINE UTILIZATION PROTEIN EUTQ"/>
    <property type="match status" value="1"/>
</dbReference>
<dbReference type="eggNOG" id="ENOG502S3HA">
    <property type="taxonomic scope" value="Eukaryota"/>
</dbReference>
<dbReference type="InterPro" id="IPR010424">
    <property type="entry name" value="EutQ"/>
</dbReference>
<reference evidence="1 2" key="1">
    <citation type="journal article" date="2012" name="Eukaryot. Cell">
        <title>Draft genome sequence of Wickerhamomyces ciferrii NRRL Y-1031 F-60-10.</title>
        <authorList>
            <person name="Schneider J."/>
            <person name="Andrea H."/>
            <person name="Blom J."/>
            <person name="Jaenicke S."/>
            <person name="Ruckert C."/>
            <person name="Schorsch C."/>
            <person name="Szczepanowski R."/>
            <person name="Farwick M."/>
            <person name="Goesmann A."/>
            <person name="Puhler A."/>
            <person name="Schaffer S."/>
            <person name="Tauch A."/>
            <person name="Kohler T."/>
            <person name="Brinkrolf K."/>
        </authorList>
    </citation>
    <scope>NUCLEOTIDE SEQUENCE [LARGE SCALE GENOMIC DNA]</scope>
    <source>
        <strain evidence="2">ATCC 14091 / BCRC 22168 / CBS 111 / JCM 3599 / NBRC 0793 / NRRL Y-1031 F-60-10</strain>
    </source>
</reference>